<accession>A0A255Z3X5</accession>
<dbReference type="AlphaFoldDB" id="A0A255Z3X5"/>
<dbReference type="Proteomes" id="UP000216998">
    <property type="component" value="Unassembled WGS sequence"/>
</dbReference>
<organism evidence="1 2">
    <name type="scientific">Niveispirillum lacus</name>
    <dbReference type="NCBI Taxonomy" id="1981099"/>
    <lineage>
        <taxon>Bacteria</taxon>
        <taxon>Pseudomonadati</taxon>
        <taxon>Pseudomonadota</taxon>
        <taxon>Alphaproteobacteria</taxon>
        <taxon>Rhodospirillales</taxon>
        <taxon>Azospirillaceae</taxon>
        <taxon>Niveispirillum</taxon>
    </lineage>
</organism>
<dbReference type="Gene3D" id="3.40.50.150">
    <property type="entry name" value="Vaccinia Virus protein VP39"/>
    <property type="match status" value="1"/>
</dbReference>
<proteinExistence type="predicted"/>
<keyword evidence="2" id="KW-1185">Reference proteome</keyword>
<reference evidence="1 2" key="1">
    <citation type="submission" date="2017-07" db="EMBL/GenBank/DDBJ databases">
        <title>Niveispirillum cyanobacteriorum sp. nov., isolated from cyanobacterial aggregates in a eutrophic lake.</title>
        <authorList>
            <person name="Cai H."/>
        </authorList>
    </citation>
    <scope>NUCLEOTIDE SEQUENCE [LARGE SCALE GENOMIC DNA]</scope>
    <source>
        <strain evidence="2">TH1-14</strain>
    </source>
</reference>
<evidence type="ECO:0000313" key="2">
    <source>
        <dbReference type="Proteomes" id="UP000216998"/>
    </source>
</evidence>
<gene>
    <name evidence="1" type="ORF">CHU95_05140</name>
</gene>
<dbReference type="OrthoDB" id="7338969at2"/>
<protein>
    <recommendedName>
        <fullName evidence="3">Spermidine synthase</fullName>
    </recommendedName>
</protein>
<dbReference type="SUPFAM" id="SSF53335">
    <property type="entry name" value="S-adenosyl-L-methionine-dependent methyltransferases"/>
    <property type="match status" value="1"/>
</dbReference>
<name>A0A255Z3X5_9PROT</name>
<comment type="caution">
    <text evidence="1">The sequence shown here is derived from an EMBL/GenBank/DDBJ whole genome shotgun (WGS) entry which is preliminary data.</text>
</comment>
<dbReference type="InterPro" id="IPR029063">
    <property type="entry name" value="SAM-dependent_MTases_sf"/>
</dbReference>
<dbReference type="EMBL" id="NOXU01000023">
    <property type="protein sequence ID" value="OYQ36178.1"/>
    <property type="molecule type" value="Genomic_DNA"/>
</dbReference>
<dbReference type="RefSeq" id="WP_094454408.1">
    <property type="nucleotide sequence ID" value="NZ_NOXU01000023.1"/>
</dbReference>
<sequence length="259" mass="28647">MTMQESGLPPGLEFYETDLFIPTYRLGDGDNGWRLRAAALSISPGYWTPTRLVRDMVALLRHGDTWMSTSPMELESQEIGVRLAHGHVLICGMGMGWAAVNCALRPDVTRVTVVELDPAILALHRELDLTAQVPPSARAKLHLVQGDAYSFVPDQPVDLLMPDIWLPLMNDGRVEEVRHMQANIQAGAVYFWGQELEIARHGVAWGYDLDDAGIAATIRRLDLPLIGPAIDDYAGKLRGAVRQHMRGRWLPGSVSPPLV</sequence>
<evidence type="ECO:0000313" key="1">
    <source>
        <dbReference type="EMBL" id="OYQ36178.1"/>
    </source>
</evidence>
<evidence type="ECO:0008006" key="3">
    <source>
        <dbReference type="Google" id="ProtNLM"/>
    </source>
</evidence>